<dbReference type="Proteomes" id="UP000034681">
    <property type="component" value="Unassembled WGS sequence"/>
</dbReference>
<dbReference type="EMBL" id="AJTX02000002">
    <property type="protein sequence ID" value="KKJ01249.1"/>
    <property type="molecule type" value="Genomic_DNA"/>
</dbReference>
<dbReference type="InterPro" id="IPR041492">
    <property type="entry name" value="HAD_2"/>
</dbReference>
<dbReference type="PANTHER" id="PTHR46193">
    <property type="entry name" value="6-PHOSPHOGLUCONATE PHOSPHATASE"/>
    <property type="match status" value="1"/>
</dbReference>
<comment type="cofactor">
    <cofactor evidence="1">
        <name>Mg(2+)</name>
        <dbReference type="ChEBI" id="CHEBI:18420"/>
    </cofactor>
</comment>
<dbReference type="GO" id="GO:0003824">
    <property type="term" value="F:catalytic activity"/>
    <property type="evidence" value="ECO:0007669"/>
    <property type="project" value="UniProtKB-ARBA"/>
</dbReference>
<dbReference type="RefSeq" id="WP_017713856.1">
    <property type="nucleotide sequence ID" value="NZ_KB235941.1"/>
</dbReference>
<keyword evidence="3" id="KW-0479">Metal-binding</keyword>
<evidence type="ECO:0000313" key="7">
    <source>
        <dbReference type="Proteomes" id="UP000034681"/>
    </source>
</evidence>
<gene>
    <name evidence="6" type="ORF">PROH_02445</name>
</gene>
<comment type="caution">
    <text evidence="6">The sequence shown here is derived from an EMBL/GenBank/DDBJ whole genome shotgun (WGS) entry which is preliminary data.</text>
</comment>
<dbReference type="PRINTS" id="PR00413">
    <property type="entry name" value="HADHALOGNASE"/>
</dbReference>
<dbReference type="SFLD" id="SFLDG01129">
    <property type="entry name" value="C1.5:_HAD__Beta-PGM__Phosphata"/>
    <property type="match status" value="1"/>
</dbReference>
<sequence length="218" mass="23939">MKTTILFDLDGTLANTDPLHYQIWAELLPELGRTLTPDFYQHHISGRQNRCLLADLFPDWPLAVVDQFADRKEALFRERAAAKLEPLPGLLPFLDWIKGRGLICGVVTNAPRLNAFFMLETLDLVRWFDTIVIAEEAAAPKPDPAPYCWALERLGRGATTAIAFEDSAPGIRSATGAGIYTVGLTTTHGAADLRSAGAREVCADFSGVLGLEVFRDRA</sequence>
<dbReference type="Pfam" id="PF13419">
    <property type="entry name" value="HAD_2"/>
    <property type="match status" value="1"/>
</dbReference>
<dbReference type="NCBIfam" id="TIGR01509">
    <property type="entry name" value="HAD-SF-IA-v3"/>
    <property type="match status" value="1"/>
</dbReference>
<evidence type="ECO:0008006" key="8">
    <source>
        <dbReference type="Google" id="ProtNLM"/>
    </source>
</evidence>
<proteinExistence type="inferred from homology"/>
<dbReference type="InterPro" id="IPR036412">
    <property type="entry name" value="HAD-like_sf"/>
</dbReference>
<evidence type="ECO:0000256" key="5">
    <source>
        <dbReference type="ARBA" id="ARBA00023277"/>
    </source>
</evidence>
<dbReference type="SFLD" id="SFLDS00003">
    <property type="entry name" value="Haloacid_Dehalogenase"/>
    <property type="match status" value="1"/>
</dbReference>
<keyword evidence="5" id="KW-0119">Carbohydrate metabolism</keyword>
<accession>A0A0M2Q2Q2</accession>
<dbReference type="CDD" id="cd07505">
    <property type="entry name" value="HAD_BPGM-like"/>
    <property type="match status" value="1"/>
</dbReference>
<dbReference type="AlphaFoldDB" id="A0A0M2Q2Q2"/>
<protein>
    <recommendedName>
        <fullName evidence="8">Hydrolase</fullName>
    </recommendedName>
</protein>
<dbReference type="GO" id="GO:0046872">
    <property type="term" value="F:metal ion binding"/>
    <property type="evidence" value="ECO:0007669"/>
    <property type="project" value="UniProtKB-KW"/>
</dbReference>
<evidence type="ECO:0000256" key="3">
    <source>
        <dbReference type="ARBA" id="ARBA00022723"/>
    </source>
</evidence>
<dbReference type="InterPro" id="IPR006439">
    <property type="entry name" value="HAD-SF_hydro_IA"/>
</dbReference>
<keyword evidence="4" id="KW-0460">Magnesium</keyword>
<evidence type="ECO:0000256" key="1">
    <source>
        <dbReference type="ARBA" id="ARBA00001946"/>
    </source>
</evidence>
<dbReference type="InterPro" id="IPR023198">
    <property type="entry name" value="PGP-like_dom2"/>
</dbReference>
<evidence type="ECO:0000256" key="4">
    <source>
        <dbReference type="ARBA" id="ARBA00022842"/>
    </source>
</evidence>
<dbReference type="PANTHER" id="PTHR46193:SF18">
    <property type="entry name" value="HEXITOL PHOSPHATASE B"/>
    <property type="match status" value="1"/>
</dbReference>
<dbReference type="Gene3D" id="3.40.50.1000">
    <property type="entry name" value="HAD superfamily/HAD-like"/>
    <property type="match status" value="1"/>
</dbReference>
<dbReference type="InterPro" id="IPR023214">
    <property type="entry name" value="HAD_sf"/>
</dbReference>
<dbReference type="SUPFAM" id="SSF56784">
    <property type="entry name" value="HAD-like"/>
    <property type="match status" value="1"/>
</dbReference>
<keyword evidence="7" id="KW-1185">Reference proteome</keyword>
<organism evidence="6 7">
    <name type="scientific">Prochlorothrix hollandica PCC 9006 = CALU 1027</name>
    <dbReference type="NCBI Taxonomy" id="317619"/>
    <lineage>
        <taxon>Bacteria</taxon>
        <taxon>Bacillati</taxon>
        <taxon>Cyanobacteriota</taxon>
        <taxon>Cyanophyceae</taxon>
        <taxon>Prochlorotrichales</taxon>
        <taxon>Prochlorotrichaceae</taxon>
        <taxon>Prochlorothrix</taxon>
    </lineage>
</organism>
<dbReference type="OrthoDB" id="9797743at2"/>
<evidence type="ECO:0000256" key="2">
    <source>
        <dbReference type="ARBA" id="ARBA00006171"/>
    </source>
</evidence>
<evidence type="ECO:0000313" key="6">
    <source>
        <dbReference type="EMBL" id="KKJ01249.1"/>
    </source>
</evidence>
<reference evidence="6" key="1">
    <citation type="submission" date="2012-04" db="EMBL/GenBank/DDBJ databases">
        <authorList>
            <person name="Borisov I.G."/>
            <person name="Ivanikova N.V."/>
            <person name="Pinevich A.V."/>
        </authorList>
    </citation>
    <scope>NUCLEOTIDE SEQUENCE</scope>
    <source>
        <strain evidence="6">CALU 1027</strain>
    </source>
</reference>
<dbReference type="Gene3D" id="1.10.150.240">
    <property type="entry name" value="Putative phosphatase, domain 2"/>
    <property type="match status" value="1"/>
</dbReference>
<name>A0A0M2Q2Q2_PROHO</name>
<dbReference type="InterPro" id="IPR051600">
    <property type="entry name" value="Beta-PGM-like"/>
</dbReference>
<comment type="similarity">
    <text evidence="2">Belongs to the HAD-like hydrolase superfamily. CbbY/CbbZ/Gph/YieH family.</text>
</comment>
<dbReference type="STRING" id="317619.GCA_000332315_03671"/>
<dbReference type="eggNOG" id="COG0637">
    <property type="taxonomic scope" value="Bacteria"/>
</dbReference>